<evidence type="ECO:0000313" key="2">
    <source>
        <dbReference type="Proteomes" id="UP001164250"/>
    </source>
</evidence>
<name>A0ACC1AIY8_9ROSI</name>
<sequence length="95" mass="10895">MASSRVFEEAKRLPELLCLELLPRSDVWPKHFHKSGPSDDNIALYLFPMSARDEKVYESLVDDMISHNLAMRAVLENAELLVFTSNVLPSVFWSE</sequence>
<organism evidence="1 2">
    <name type="scientific">Pistacia atlantica</name>
    <dbReference type="NCBI Taxonomy" id="434234"/>
    <lineage>
        <taxon>Eukaryota</taxon>
        <taxon>Viridiplantae</taxon>
        <taxon>Streptophyta</taxon>
        <taxon>Embryophyta</taxon>
        <taxon>Tracheophyta</taxon>
        <taxon>Spermatophyta</taxon>
        <taxon>Magnoliopsida</taxon>
        <taxon>eudicotyledons</taxon>
        <taxon>Gunneridae</taxon>
        <taxon>Pentapetalae</taxon>
        <taxon>rosids</taxon>
        <taxon>malvids</taxon>
        <taxon>Sapindales</taxon>
        <taxon>Anacardiaceae</taxon>
        <taxon>Pistacia</taxon>
    </lineage>
</organism>
<dbReference type="EMBL" id="CM047906">
    <property type="protein sequence ID" value="KAJ0086644.1"/>
    <property type="molecule type" value="Genomic_DNA"/>
</dbReference>
<gene>
    <name evidence="1" type="ORF">Patl1_08111</name>
</gene>
<keyword evidence="2" id="KW-1185">Reference proteome</keyword>
<protein>
    <submittedName>
        <fullName evidence="1">Uncharacterized protein</fullName>
    </submittedName>
</protein>
<accession>A0ACC1AIY8</accession>
<proteinExistence type="predicted"/>
<dbReference type="Proteomes" id="UP001164250">
    <property type="component" value="Chromosome 10"/>
</dbReference>
<comment type="caution">
    <text evidence="1">The sequence shown here is derived from an EMBL/GenBank/DDBJ whole genome shotgun (WGS) entry which is preliminary data.</text>
</comment>
<evidence type="ECO:0000313" key="1">
    <source>
        <dbReference type="EMBL" id="KAJ0086644.1"/>
    </source>
</evidence>
<reference evidence="2" key="1">
    <citation type="journal article" date="2023" name="G3 (Bethesda)">
        <title>Genome assembly and association tests identify interacting loci associated with vigor, precocity, and sex in interspecific pistachio rootstocks.</title>
        <authorList>
            <person name="Palmer W."/>
            <person name="Jacygrad E."/>
            <person name="Sagayaradj S."/>
            <person name="Cavanaugh K."/>
            <person name="Han R."/>
            <person name="Bertier L."/>
            <person name="Beede B."/>
            <person name="Kafkas S."/>
            <person name="Golino D."/>
            <person name="Preece J."/>
            <person name="Michelmore R."/>
        </authorList>
    </citation>
    <scope>NUCLEOTIDE SEQUENCE [LARGE SCALE GENOMIC DNA]</scope>
</reference>